<dbReference type="InterPro" id="IPR000412">
    <property type="entry name" value="ABC_2_transport"/>
</dbReference>
<dbReference type="PROSITE" id="PS51012">
    <property type="entry name" value="ABC_TM2"/>
    <property type="match status" value="1"/>
</dbReference>
<protein>
    <submittedName>
        <fullName evidence="7">ABC transporter permease</fullName>
    </submittedName>
</protein>
<evidence type="ECO:0000256" key="3">
    <source>
        <dbReference type="ARBA" id="ARBA00022989"/>
    </source>
</evidence>
<dbReference type="InterPro" id="IPR051328">
    <property type="entry name" value="T7SS_ABC-Transporter"/>
</dbReference>
<gene>
    <name evidence="7" type="ORF">OE105_09425</name>
</gene>
<keyword evidence="4 5" id="KW-0472">Membrane</keyword>
<evidence type="ECO:0000256" key="2">
    <source>
        <dbReference type="ARBA" id="ARBA00022692"/>
    </source>
</evidence>
<feature type="transmembrane region" description="Helical" evidence="5">
    <location>
        <begin position="218"/>
        <end position="237"/>
    </location>
</feature>
<dbReference type="Proteomes" id="UP001164726">
    <property type="component" value="Chromosome"/>
</dbReference>
<feature type="transmembrane region" description="Helical" evidence="5">
    <location>
        <begin position="166"/>
        <end position="184"/>
    </location>
</feature>
<comment type="subcellular location">
    <subcellularLocation>
        <location evidence="1">Membrane</location>
        <topology evidence="1">Multi-pass membrane protein</topology>
    </subcellularLocation>
</comment>
<reference evidence="7" key="1">
    <citation type="submission" date="2022-09" db="EMBL/GenBank/DDBJ databases">
        <title>Complete Genomes of Fervidibacillus albus and Fervidibacillus halotolerans isolated from tidal flat sediments.</title>
        <authorList>
            <person name="Kwon K.K."/>
            <person name="Yang S.-H."/>
            <person name="Park M.J."/>
            <person name="Oh H.-M."/>
        </authorList>
    </citation>
    <scope>NUCLEOTIDE SEQUENCE</scope>
    <source>
        <strain evidence="7">MEBiC13594</strain>
    </source>
</reference>
<keyword evidence="2 5" id="KW-0812">Transmembrane</keyword>
<dbReference type="KEGG" id="fhl:OE105_09425"/>
<dbReference type="Pfam" id="PF12698">
    <property type="entry name" value="ABC2_membrane_3"/>
    <property type="match status" value="1"/>
</dbReference>
<organism evidence="7 8">
    <name type="scientific">Fervidibacillus halotolerans</name>
    <dbReference type="NCBI Taxonomy" id="2980027"/>
    <lineage>
        <taxon>Bacteria</taxon>
        <taxon>Bacillati</taxon>
        <taxon>Bacillota</taxon>
        <taxon>Bacilli</taxon>
        <taxon>Bacillales</taxon>
        <taxon>Bacillaceae</taxon>
        <taxon>Fervidibacillus</taxon>
    </lineage>
</organism>
<proteinExistence type="predicted"/>
<evidence type="ECO:0000259" key="6">
    <source>
        <dbReference type="PROSITE" id="PS51012"/>
    </source>
</evidence>
<dbReference type="GO" id="GO:0140359">
    <property type="term" value="F:ABC-type transporter activity"/>
    <property type="evidence" value="ECO:0007669"/>
    <property type="project" value="InterPro"/>
</dbReference>
<dbReference type="EMBL" id="CP106877">
    <property type="protein sequence ID" value="WAA11810.1"/>
    <property type="molecule type" value="Genomic_DNA"/>
</dbReference>
<evidence type="ECO:0000256" key="1">
    <source>
        <dbReference type="ARBA" id="ARBA00004141"/>
    </source>
</evidence>
<keyword evidence="3 5" id="KW-1133">Transmembrane helix</keyword>
<feature type="domain" description="ABC transmembrane type-2" evidence="6">
    <location>
        <begin position="20"/>
        <end position="242"/>
    </location>
</feature>
<name>A0A9E8LYV8_9BACI</name>
<feature type="transmembrane region" description="Helical" evidence="5">
    <location>
        <begin position="21"/>
        <end position="40"/>
    </location>
</feature>
<evidence type="ECO:0000313" key="7">
    <source>
        <dbReference type="EMBL" id="WAA11810.1"/>
    </source>
</evidence>
<keyword evidence="8" id="KW-1185">Reference proteome</keyword>
<accession>A0A9E8LYV8</accession>
<evidence type="ECO:0000256" key="4">
    <source>
        <dbReference type="ARBA" id="ARBA00023136"/>
    </source>
</evidence>
<dbReference type="PANTHER" id="PTHR43077">
    <property type="entry name" value="TRANSPORT PERMEASE YVFS-RELATED"/>
    <property type="match status" value="1"/>
</dbReference>
<dbReference type="PIRSF" id="PIRSF006648">
    <property type="entry name" value="DrrB"/>
    <property type="match status" value="1"/>
</dbReference>
<sequence length="246" mass="28622">MNMIKNQSKMEIIRILRDPYYLFWSLFMPIVFYTFFTKIFTNNLPDQNLWQAHYLMSMTTFSVMGSAIMNLGIRMVEENNKGWTIFLRVTPLSNGVYFFSKMIAQTIIHILSVVVIFTAGFIINHVTLSIEQWLFSALWIIIASFPFLAIGTFIGNMKNISAATAFSNILYLLLAFLGGMWMPIEMIPDSIKTISQWLPSFHYGNGAWEIIRGNPPKWNNFVILLVYFILFILLSIYRRKMQTSRS</sequence>
<dbReference type="PANTHER" id="PTHR43077:SF11">
    <property type="entry name" value="TRANSPORT PERMEASE YVFS-RELATED"/>
    <property type="match status" value="1"/>
</dbReference>
<dbReference type="GO" id="GO:0043190">
    <property type="term" value="C:ATP-binding cassette (ABC) transporter complex"/>
    <property type="evidence" value="ECO:0007669"/>
    <property type="project" value="InterPro"/>
</dbReference>
<dbReference type="InterPro" id="IPR047817">
    <property type="entry name" value="ABC2_TM_bact-type"/>
</dbReference>
<feature type="transmembrane region" description="Helical" evidence="5">
    <location>
        <begin position="107"/>
        <end position="127"/>
    </location>
</feature>
<evidence type="ECO:0000313" key="8">
    <source>
        <dbReference type="Proteomes" id="UP001164726"/>
    </source>
</evidence>
<dbReference type="AlphaFoldDB" id="A0A9E8LYV8"/>
<dbReference type="InterPro" id="IPR013525">
    <property type="entry name" value="ABC2_TM"/>
</dbReference>
<dbReference type="RefSeq" id="WP_275419932.1">
    <property type="nucleotide sequence ID" value="NZ_CP106877.1"/>
</dbReference>
<evidence type="ECO:0000256" key="5">
    <source>
        <dbReference type="SAM" id="Phobius"/>
    </source>
</evidence>
<feature type="transmembrane region" description="Helical" evidence="5">
    <location>
        <begin position="52"/>
        <end position="73"/>
    </location>
</feature>
<feature type="transmembrane region" description="Helical" evidence="5">
    <location>
        <begin position="133"/>
        <end position="154"/>
    </location>
</feature>